<evidence type="ECO:0000256" key="4">
    <source>
        <dbReference type="ARBA" id="ARBA00022840"/>
    </source>
</evidence>
<keyword evidence="13" id="KW-1185">Reference proteome</keyword>
<dbReference type="OrthoDB" id="203178at2157"/>
<dbReference type="Proteomes" id="UP000008680">
    <property type="component" value="Chromosome"/>
</dbReference>
<feature type="compositionally biased region" description="Acidic residues" evidence="10">
    <location>
        <begin position="397"/>
        <end position="416"/>
    </location>
</feature>
<feature type="region of interest" description="Disordered" evidence="10">
    <location>
        <begin position="390"/>
        <end position="417"/>
    </location>
</feature>
<evidence type="ECO:0000313" key="13">
    <source>
        <dbReference type="Proteomes" id="UP000008680"/>
    </source>
</evidence>
<dbReference type="GO" id="GO:0000725">
    <property type="term" value="P:recombinational repair"/>
    <property type="evidence" value="ECO:0007669"/>
    <property type="project" value="TreeGrafter"/>
</dbReference>
<dbReference type="Pfam" id="PF00580">
    <property type="entry name" value="UvrD-helicase"/>
    <property type="match status" value="1"/>
</dbReference>
<reference evidence="12 13" key="1">
    <citation type="journal article" date="2010" name="PLoS ONE">
        <title>The genome sequence of the rumen methanogen Methanobrevibacter ruminantium reveals new possibilities for controlling ruminant methane emissions.</title>
        <authorList>
            <person name="Leahy S.C."/>
            <person name="Kelly W.J."/>
            <person name="Altermann E."/>
            <person name="Ronimus R.S."/>
            <person name="Yeoman C.J."/>
            <person name="Pacheco D.M."/>
            <person name="Li D."/>
            <person name="Kong Z."/>
            <person name="McTavish S."/>
            <person name="Sang C."/>
            <person name="Lambie S.C."/>
            <person name="Janssen P.H."/>
            <person name="Dey D."/>
            <person name="Attwood G.T."/>
        </authorList>
    </citation>
    <scope>NUCLEOTIDE SEQUENCE [LARGE SCALE GENOMIC DNA]</scope>
    <source>
        <strain evidence="13">ATCC 35063 / DSM 1093 / JCM 13430 / OCM 146 / M1</strain>
    </source>
</reference>
<keyword evidence="2 9" id="KW-0378">Hydrolase</keyword>
<dbReference type="InterPro" id="IPR014016">
    <property type="entry name" value="UvrD-like_ATP-bd"/>
</dbReference>
<comment type="catalytic activity">
    <reaction evidence="8">
        <text>ATP + H2O = ADP + phosphate + H(+)</text>
        <dbReference type="Rhea" id="RHEA:13065"/>
        <dbReference type="ChEBI" id="CHEBI:15377"/>
        <dbReference type="ChEBI" id="CHEBI:15378"/>
        <dbReference type="ChEBI" id="CHEBI:30616"/>
        <dbReference type="ChEBI" id="CHEBI:43474"/>
        <dbReference type="ChEBI" id="CHEBI:456216"/>
        <dbReference type="EC" id="5.6.2.4"/>
    </reaction>
</comment>
<evidence type="ECO:0000256" key="6">
    <source>
        <dbReference type="ARBA" id="ARBA00034617"/>
    </source>
</evidence>
<dbReference type="GO" id="GO:0003677">
    <property type="term" value="F:DNA binding"/>
    <property type="evidence" value="ECO:0007669"/>
    <property type="project" value="InterPro"/>
</dbReference>
<evidence type="ECO:0000256" key="9">
    <source>
        <dbReference type="PROSITE-ProRule" id="PRU00560"/>
    </source>
</evidence>
<dbReference type="Pfam" id="PF13361">
    <property type="entry name" value="UvrD_C"/>
    <property type="match status" value="1"/>
</dbReference>
<evidence type="ECO:0000256" key="8">
    <source>
        <dbReference type="ARBA" id="ARBA00048988"/>
    </source>
</evidence>
<evidence type="ECO:0000256" key="3">
    <source>
        <dbReference type="ARBA" id="ARBA00022806"/>
    </source>
</evidence>
<dbReference type="InterPro" id="IPR027417">
    <property type="entry name" value="P-loop_NTPase"/>
</dbReference>
<gene>
    <name evidence="12" type="ordered locus">mru_1111</name>
</gene>
<dbReference type="HOGENOM" id="CLU_004585_6_3_2"/>
<evidence type="ECO:0000256" key="5">
    <source>
        <dbReference type="ARBA" id="ARBA00023235"/>
    </source>
</evidence>
<dbReference type="PATRIC" id="fig|634498.28.peg.1114"/>
<keyword evidence="4 9" id="KW-0067">ATP-binding</keyword>
<proteinExistence type="predicted"/>
<dbReference type="GO" id="GO:0005524">
    <property type="term" value="F:ATP binding"/>
    <property type="evidence" value="ECO:0007669"/>
    <property type="project" value="UniProtKB-UniRule"/>
</dbReference>
<dbReference type="eggNOG" id="arCOG00798">
    <property type="taxonomic scope" value="Archaea"/>
</dbReference>
<dbReference type="InterPro" id="IPR000212">
    <property type="entry name" value="DNA_helicase_UvrD/REP"/>
</dbReference>
<feature type="domain" description="UvrD-like helicase ATP-binding" evidence="11">
    <location>
        <begin position="20"/>
        <end position="362"/>
    </location>
</feature>
<dbReference type="CDD" id="cd17932">
    <property type="entry name" value="DEXQc_UvrD"/>
    <property type="match status" value="1"/>
</dbReference>
<feature type="binding site" evidence="9">
    <location>
        <begin position="41"/>
        <end position="48"/>
    </location>
    <ligand>
        <name>ATP</name>
        <dbReference type="ChEBI" id="CHEBI:30616"/>
    </ligand>
</feature>
<keyword evidence="1 9" id="KW-0547">Nucleotide-binding</keyword>
<keyword evidence="3 9" id="KW-0347">Helicase</keyword>
<comment type="catalytic activity">
    <reaction evidence="6">
        <text>Couples ATP hydrolysis with the unwinding of duplex DNA by translocating in the 3'-5' direction.</text>
        <dbReference type="EC" id="5.6.2.4"/>
    </reaction>
</comment>
<dbReference type="PANTHER" id="PTHR11070:SF2">
    <property type="entry name" value="ATP-DEPENDENT DNA HELICASE SRS2"/>
    <property type="match status" value="1"/>
</dbReference>
<dbReference type="AlphaFoldDB" id="D3E351"/>
<evidence type="ECO:0000256" key="2">
    <source>
        <dbReference type="ARBA" id="ARBA00022801"/>
    </source>
</evidence>
<dbReference type="KEGG" id="mru:mru_1111"/>
<sequence>MISYEEFEKLVVEILERDISSNSDQKAAISADKSQSLFIVAGPGSGKTTVMVLKILKFIFVDDVQPKEILATTFTKKAASELLSRILSWGDKLKKKIPVFIMDKVMNGEMADGSVVDKVRKIDFNQINVGTIDSIADELLRVHRDAGTSQPILIEDFVANSVMINECLLKNDMYLHESLQEYLAEITGKESQIDQKPKVKNLTAMADILLSIKEHIYYNMVDINDILADTKDNERGKKIALNLIMEYEKTLRSQNIFDFAMLETEFLNRLSSGKLDSFLDDVKVILVDEYQDTNLLQESIYFRIAESAIKNGGNITVVGDDDQSLYRFRGASVDLFTNFIERVSRIGIEAKEINLKTNYRSTENIIDLCNDFVELDDEYQDARVKEKPKIVFPNLDSSEDTSENESPEDLPNEDEIETQKIPVLGMFRSSEEKLAMDLTNFLDELNRKGKVKRKVKRVLNKDINKKLNSDSEDALESYKKSGFELAQSEGEIIIELDEETGSIDDVAFLTYSPKEVTHNSRKFPFILKKRLEHLRTPIRVFNPRGQDLQDIESVAVFCGLMLECIDPNSYYQNSNKKLPRLARRNMSVWRRKAQSFIKDVNPEPHSPISLEDFIIHWQVRQPFNTNGSKDLKWPKEAGLMELAYKLVTWIEEFQDDDEGLVYLKAITQTINQTSFFNKYSSNIVFTSHEAEEESINEALMNIFVPIAVGGVKIDENLFEVIPPNRFNIMSIHQSKGLEFPLVIVDVGSRFKKNTVRESNLRFPKKADKSSIIQDRIRKYSSLGESERDSKDRAFDDLTRLYFVAFSRAKDVLLLVGLNPNIDGYKQKDKLQKIPNVALGWNRDEEFIGFDDIYLI</sequence>
<dbReference type="GO" id="GO:0043138">
    <property type="term" value="F:3'-5' DNA helicase activity"/>
    <property type="evidence" value="ECO:0007669"/>
    <property type="project" value="UniProtKB-EC"/>
</dbReference>
<evidence type="ECO:0000256" key="10">
    <source>
        <dbReference type="SAM" id="MobiDB-lite"/>
    </source>
</evidence>
<evidence type="ECO:0000256" key="7">
    <source>
        <dbReference type="ARBA" id="ARBA00034808"/>
    </source>
</evidence>
<dbReference type="Gene3D" id="3.40.50.300">
    <property type="entry name" value="P-loop containing nucleotide triphosphate hydrolases"/>
    <property type="match status" value="3"/>
</dbReference>
<evidence type="ECO:0000256" key="1">
    <source>
        <dbReference type="ARBA" id="ARBA00022741"/>
    </source>
</evidence>
<keyword evidence="5" id="KW-0413">Isomerase</keyword>
<dbReference type="RefSeq" id="WP_012955912.1">
    <property type="nucleotide sequence ID" value="NC_013790.1"/>
</dbReference>
<dbReference type="EMBL" id="CP001719">
    <property type="protein sequence ID" value="ADC46962.1"/>
    <property type="molecule type" value="Genomic_DNA"/>
</dbReference>
<dbReference type="GeneID" id="8770763"/>
<dbReference type="InterPro" id="IPR014017">
    <property type="entry name" value="DNA_helicase_UvrD-like_C"/>
</dbReference>
<evidence type="ECO:0000259" key="11">
    <source>
        <dbReference type="PROSITE" id="PS51198"/>
    </source>
</evidence>
<organism evidence="12 13">
    <name type="scientific">Methanobrevibacter ruminantium (strain ATCC 35063 / DSM 1093 / JCM 13430 / OCM 146 / M1)</name>
    <name type="common">Methanobacterium ruminantium</name>
    <dbReference type="NCBI Taxonomy" id="634498"/>
    <lineage>
        <taxon>Archaea</taxon>
        <taxon>Methanobacteriati</taxon>
        <taxon>Methanobacteriota</taxon>
        <taxon>Methanomada group</taxon>
        <taxon>Methanobacteria</taxon>
        <taxon>Methanobacteriales</taxon>
        <taxon>Methanobacteriaceae</taxon>
        <taxon>Methanobrevibacter</taxon>
    </lineage>
</organism>
<protein>
    <recommendedName>
        <fullName evidence="7">DNA 3'-5' helicase</fullName>
        <ecNumber evidence="7">5.6.2.4</ecNumber>
    </recommendedName>
</protein>
<accession>D3E351</accession>
<dbReference type="PROSITE" id="PS51198">
    <property type="entry name" value="UVRD_HELICASE_ATP_BIND"/>
    <property type="match status" value="1"/>
</dbReference>
<dbReference type="EC" id="5.6.2.4" evidence="7"/>
<name>D3E351_METRM</name>
<evidence type="ECO:0000313" key="12">
    <source>
        <dbReference type="EMBL" id="ADC46962.1"/>
    </source>
</evidence>
<dbReference type="eggNOG" id="arCOG00802">
    <property type="taxonomic scope" value="Archaea"/>
</dbReference>
<dbReference type="STRING" id="634498.mru_1111"/>
<dbReference type="PANTHER" id="PTHR11070">
    <property type="entry name" value="UVRD / RECB / PCRA DNA HELICASE FAMILY MEMBER"/>
    <property type="match status" value="1"/>
</dbReference>
<dbReference type="GO" id="GO:0016887">
    <property type="term" value="F:ATP hydrolysis activity"/>
    <property type="evidence" value="ECO:0007669"/>
    <property type="project" value="RHEA"/>
</dbReference>
<dbReference type="SUPFAM" id="SSF52540">
    <property type="entry name" value="P-loop containing nucleoside triphosphate hydrolases"/>
    <property type="match status" value="1"/>
</dbReference>